<dbReference type="InterPro" id="IPR001633">
    <property type="entry name" value="EAL_dom"/>
</dbReference>
<dbReference type="Proteomes" id="UP000640335">
    <property type="component" value="Unassembled WGS sequence"/>
</dbReference>
<dbReference type="SMART" id="SM00052">
    <property type="entry name" value="EAL"/>
    <property type="match status" value="1"/>
</dbReference>
<dbReference type="Pfam" id="PF00563">
    <property type="entry name" value="EAL"/>
    <property type="match status" value="1"/>
</dbReference>
<name>A0ABR8Q703_9CLOT</name>
<dbReference type="Gene3D" id="3.30.450.20">
    <property type="entry name" value="PAS domain"/>
    <property type="match status" value="1"/>
</dbReference>
<accession>A0ABR8Q703</accession>
<dbReference type="Gene3D" id="3.20.20.450">
    <property type="entry name" value="EAL domain"/>
    <property type="match status" value="1"/>
</dbReference>
<keyword evidence="1" id="KW-0472">Membrane</keyword>
<keyword evidence="1" id="KW-1133">Transmembrane helix</keyword>
<feature type="transmembrane region" description="Helical" evidence="1">
    <location>
        <begin position="277"/>
        <end position="299"/>
    </location>
</feature>
<keyword evidence="4" id="KW-1185">Reference proteome</keyword>
<sequence length="577" mass="67288">IILFCIFVFLTSFFTLNKFITITINKNSEEELLKSNKQSVELEKVKIETIFETKLDIFIKNVLQSGAIESNSIDEVKIIELIKYFRKENFIEIMGVIVDDDNIFLNENDERLLLDEKTIYDILSEEKSIFKYSINEEDYLVIKNSLDDYEQHNITTVYLHKDKSKNQDLQIPVYTELGYSYITDSSGNSIFYSTKDSSIIKLDNILDIIVSYSEENKELIDKIKIDMINKRSGIIKYKGSSEIKWMAYSPIGYKDLYLCTIIPESVIDANVDKIGDLSLISTIVITINIVLIFGFFKFIKRKKEDDILSLYSVTKENSYKKFNEIIDNKSILDDMNRAIINKEFRLVYQPKFDAKTKKVVGAEALIRWTRPDNTTVFPKEFIPIAEKTGFITFIDSYVFREVCEKQSEWIKKGYNVVPISLNISREKLKDQNFLYEYLKIIESIGTEKKYVQLEITEGDTYSYDNVRSNIVELIKSAGFKVLIDDFGIGYSSLSMLKNIRADYVKIDRSFIVDESDSGKDMLKHIIQIAQTFNYKIIAEGVETEGQYNFLKEYCNEIQGYYFSKPIEEQEFIDKYLK</sequence>
<dbReference type="RefSeq" id="WP_191750945.1">
    <property type="nucleotide sequence ID" value="NZ_JACSQZ010000065.1"/>
</dbReference>
<evidence type="ECO:0000313" key="4">
    <source>
        <dbReference type="Proteomes" id="UP000640335"/>
    </source>
</evidence>
<dbReference type="InterPro" id="IPR035919">
    <property type="entry name" value="EAL_sf"/>
</dbReference>
<organism evidence="3 4">
    <name type="scientific">Clostridium gallinarum</name>
    <dbReference type="NCBI Taxonomy" id="2762246"/>
    <lineage>
        <taxon>Bacteria</taxon>
        <taxon>Bacillati</taxon>
        <taxon>Bacillota</taxon>
        <taxon>Clostridia</taxon>
        <taxon>Eubacteriales</taxon>
        <taxon>Clostridiaceae</taxon>
        <taxon>Clostridium</taxon>
    </lineage>
</organism>
<dbReference type="SUPFAM" id="SSF141868">
    <property type="entry name" value="EAL domain-like"/>
    <property type="match status" value="1"/>
</dbReference>
<dbReference type="CDD" id="cd01948">
    <property type="entry name" value="EAL"/>
    <property type="match status" value="1"/>
</dbReference>
<dbReference type="EMBL" id="JACSQZ010000065">
    <property type="protein sequence ID" value="MBD7916198.1"/>
    <property type="molecule type" value="Genomic_DNA"/>
</dbReference>
<evidence type="ECO:0000259" key="2">
    <source>
        <dbReference type="PROSITE" id="PS50883"/>
    </source>
</evidence>
<proteinExistence type="predicted"/>
<dbReference type="PANTHER" id="PTHR33121">
    <property type="entry name" value="CYCLIC DI-GMP PHOSPHODIESTERASE PDEF"/>
    <property type="match status" value="1"/>
</dbReference>
<dbReference type="PANTHER" id="PTHR33121:SF71">
    <property type="entry name" value="OXYGEN SENSOR PROTEIN DOSP"/>
    <property type="match status" value="1"/>
</dbReference>
<keyword evidence="1" id="KW-0812">Transmembrane</keyword>
<dbReference type="PROSITE" id="PS50883">
    <property type="entry name" value="EAL"/>
    <property type="match status" value="1"/>
</dbReference>
<feature type="domain" description="EAL" evidence="2">
    <location>
        <begin position="328"/>
        <end position="577"/>
    </location>
</feature>
<gene>
    <name evidence="3" type="ORF">H9660_13695</name>
</gene>
<reference evidence="3 4" key="1">
    <citation type="submission" date="2020-08" db="EMBL/GenBank/DDBJ databases">
        <title>A Genomic Blueprint of the Chicken Gut Microbiome.</title>
        <authorList>
            <person name="Gilroy R."/>
            <person name="Ravi A."/>
            <person name="Getino M."/>
            <person name="Pursley I."/>
            <person name="Horton D.L."/>
            <person name="Alikhan N.-F."/>
            <person name="Baker D."/>
            <person name="Gharbi K."/>
            <person name="Hall N."/>
            <person name="Watson M."/>
            <person name="Adriaenssens E.M."/>
            <person name="Foster-Nyarko E."/>
            <person name="Jarju S."/>
            <person name="Secka A."/>
            <person name="Antonio M."/>
            <person name="Oren A."/>
            <person name="Chaudhuri R."/>
            <person name="La Ragione R.M."/>
            <person name="Hildebrand F."/>
            <person name="Pallen M.J."/>
        </authorList>
    </citation>
    <scope>NUCLEOTIDE SEQUENCE [LARGE SCALE GENOMIC DNA]</scope>
    <source>
        <strain evidence="3 4">Sa3CUN1</strain>
    </source>
</reference>
<evidence type="ECO:0000256" key="1">
    <source>
        <dbReference type="SAM" id="Phobius"/>
    </source>
</evidence>
<feature type="non-terminal residue" evidence="3">
    <location>
        <position position="1"/>
    </location>
</feature>
<evidence type="ECO:0000313" key="3">
    <source>
        <dbReference type="EMBL" id="MBD7916198.1"/>
    </source>
</evidence>
<comment type="caution">
    <text evidence="3">The sequence shown here is derived from an EMBL/GenBank/DDBJ whole genome shotgun (WGS) entry which is preliminary data.</text>
</comment>
<protein>
    <submittedName>
        <fullName evidence="3">EAL domain-containing protein</fullName>
    </submittedName>
</protein>
<dbReference type="InterPro" id="IPR050706">
    <property type="entry name" value="Cyclic-di-GMP_PDE-like"/>
</dbReference>